<keyword evidence="12" id="KW-1185">Reference proteome</keyword>
<dbReference type="InterPro" id="IPR036389">
    <property type="entry name" value="RNase_III_sf"/>
</dbReference>
<evidence type="ECO:0000256" key="8">
    <source>
        <dbReference type="HAMAP-Rule" id="MF_00104"/>
    </source>
</evidence>
<keyword evidence="7 8" id="KW-0694">RNA-binding</keyword>
<keyword evidence="8" id="KW-0819">tRNA processing</keyword>
<feature type="domain" description="RNase III" evidence="10">
    <location>
        <begin position="1"/>
        <end position="129"/>
    </location>
</feature>
<sequence length="224" mass="24992">MKELEDKLQYHFKNQSYLKTALTHSSYANETRVQGGSNERLEFLGDSILGLVVADYLFKQFPDLPEGDLTKKRAALVCEKACCGFSTQLDVGKFLLLSHGEQNSGGRTRSSILADAFESIIAAIYLDGGMEEARKFILRFVLPLMQAAKPKAFKDYKTALQEIIQQNPEEHLEYVLTGESGPDHDKHFTVEVHLNSNVIGKGGGRSKKEAEQQAAREAMELMGY</sequence>
<comment type="catalytic activity">
    <reaction evidence="1 8">
        <text>Endonucleolytic cleavage to 5'-phosphomonoester.</text>
        <dbReference type="EC" id="3.1.26.3"/>
    </reaction>
</comment>
<evidence type="ECO:0000256" key="2">
    <source>
        <dbReference type="ARBA" id="ARBA00010183"/>
    </source>
</evidence>
<keyword evidence="8" id="KW-0963">Cytoplasm</keyword>
<dbReference type="PROSITE" id="PS00517">
    <property type="entry name" value="RNASE_3_1"/>
    <property type="match status" value="1"/>
</dbReference>
<dbReference type="GO" id="GO:0004525">
    <property type="term" value="F:ribonuclease III activity"/>
    <property type="evidence" value="ECO:0007669"/>
    <property type="project" value="UniProtKB-EC"/>
</dbReference>
<dbReference type="CDD" id="cd10845">
    <property type="entry name" value="DSRM_RNAse_III_family"/>
    <property type="match status" value="1"/>
</dbReference>
<keyword evidence="5 8" id="KW-0255">Endonuclease</keyword>
<dbReference type="Pfam" id="PF14622">
    <property type="entry name" value="Ribonucleas_3_3"/>
    <property type="match status" value="1"/>
</dbReference>
<dbReference type="SUPFAM" id="SSF69065">
    <property type="entry name" value="RNase III domain-like"/>
    <property type="match status" value="1"/>
</dbReference>
<feature type="binding site" evidence="8">
    <location>
        <position position="118"/>
    </location>
    <ligand>
        <name>Mg(2+)</name>
        <dbReference type="ChEBI" id="CHEBI:18420"/>
    </ligand>
</feature>
<evidence type="ECO:0000259" key="10">
    <source>
        <dbReference type="PROSITE" id="PS50142"/>
    </source>
</evidence>
<feature type="binding site" evidence="8">
    <location>
        <position position="42"/>
    </location>
    <ligand>
        <name>Mg(2+)</name>
        <dbReference type="ChEBI" id="CHEBI:18420"/>
    </ligand>
</feature>
<evidence type="ECO:0000256" key="5">
    <source>
        <dbReference type="ARBA" id="ARBA00022759"/>
    </source>
</evidence>
<reference evidence="11 12" key="1">
    <citation type="submission" date="2021-03" db="EMBL/GenBank/DDBJ databases">
        <title>Caproiciproducens sp. nov. isolated from feces of cow.</title>
        <authorList>
            <person name="Choi J.-Y."/>
        </authorList>
    </citation>
    <scope>NUCLEOTIDE SEQUENCE [LARGE SCALE GENOMIC DNA]</scope>
    <source>
        <strain evidence="11 12">AGMB10547</strain>
    </source>
</reference>
<evidence type="ECO:0000256" key="6">
    <source>
        <dbReference type="ARBA" id="ARBA00022801"/>
    </source>
</evidence>
<keyword evidence="8" id="KW-0479">Metal-binding</keyword>
<evidence type="ECO:0000313" key="11">
    <source>
        <dbReference type="EMBL" id="MBW7573571.1"/>
    </source>
</evidence>
<comment type="function">
    <text evidence="8">Digests double-stranded RNA. Involved in the processing of primary rRNA transcript to yield the immediate precursors to the large and small rRNAs (23S and 16S). Processes some mRNAs, and tRNAs when they are encoded in the rRNA operon. Processes pre-crRNA and tracrRNA of type II CRISPR loci if present in the organism.</text>
</comment>
<comment type="subcellular location">
    <subcellularLocation>
        <location evidence="8">Cytoplasm</location>
    </subcellularLocation>
</comment>
<dbReference type="Gene3D" id="1.10.1520.10">
    <property type="entry name" value="Ribonuclease III domain"/>
    <property type="match status" value="1"/>
</dbReference>
<dbReference type="InterPro" id="IPR000999">
    <property type="entry name" value="RNase_III_dom"/>
</dbReference>
<feature type="domain" description="DRBM" evidence="9">
    <location>
        <begin position="155"/>
        <end position="224"/>
    </location>
</feature>
<evidence type="ECO:0000256" key="3">
    <source>
        <dbReference type="ARBA" id="ARBA00022664"/>
    </source>
</evidence>
<comment type="cofactor">
    <cofactor evidence="8">
        <name>Mg(2+)</name>
        <dbReference type="ChEBI" id="CHEBI:18420"/>
    </cofactor>
</comment>
<keyword evidence="6 8" id="KW-0378">Hydrolase</keyword>
<dbReference type="Gene3D" id="3.30.160.20">
    <property type="match status" value="1"/>
</dbReference>
<dbReference type="InterPro" id="IPR011907">
    <property type="entry name" value="RNase_III"/>
</dbReference>
<gene>
    <name evidence="8" type="primary">rnc</name>
    <name evidence="11" type="ORF">J5W02_12200</name>
</gene>
<dbReference type="PANTHER" id="PTHR11207">
    <property type="entry name" value="RIBONUCLEASE III"/>
    <property type="match status" value="1"/>
</dbReference>
<feature type="active site" evidence="8">
    <location>
        <position position="118"/>
    </location>
</feature>
<comment type="caution">
    <text evidence="11">The sequence shown here is derived from an EMBL/GenBank/DDBJ whole genome shotgun (WGS) entry which is preliminary data.</text>
</comment>
<evidence type="ECO:0000256" key="7">
    <source>
        <dbReference type="ARBA" id="ARBA00022884"/>
    </source>
</evidence>
<name>A0ABS7DSN0_9FIRM</name>
<dbReference type="SMART" id="SM00358">
    <property type="entry name" value="DSRM"/>
    <property type="match status" value="1"/>
</dbReference>
<evidence type="ECO:0000256" key="4">
    <source>
        <dbReference type="ARBA" id="ARBA00022722"/>
    </source>
</evidence>
<keyword evidence="8" id="KW-0460">Magnesium</keyword>
<comment type="similarity">
    <text evidence="2">Belongs to the ribonuclease III family.</text>
</comment>
<feature type="active site" evidence="8">
    <location>
        <position position="46"/>
    </location>
</feature>
<dbReference type="Pfam" id="PF00035">
    <property type="entry name" value="dsrm"/>
    <property type="match status" value="1"/>
</dbReference>
<dbReference type="PROSITE" id="PS50137">
    <property type="entry name" value="DS_RBD"/>
    <property type="match status" value="1"/>
</dbReference>
<dbReference type="EMBL" id="JAGFNZ010000005">
    <property type="protein sequence ID" value="MBW7573571.1"/>
    <property type="molecule type" value="Genomic_DNA"/>
</dbReference>
<keyword evidence="8" id="KW-0698">rRNA processing</keyword>
<dbReference type="CDD" id="cd00593">
    <property type="entry name" value="RIBOc"/>
    <property type="match status" value="1"/>
</dbReference>
<evidence type="ECO:0000259" key="9">
    <source>
        <dbReference type="PROSITE" id="PS50137"/>
    </source>
</evidence>
<keyword evidence="4 8" id="KW-0540">Nuclease</keyword>
<dbReference type="InterPro" id="IPR014720">
    <property type="entry name" value="dsRBD_dom"/>
</dbReference>
<keyword evidence="3 8" id="KW-0507">mRNA processing</keyword>
<dbReference type="HAMAP" id="MF_00104">
    <property type="entry name" value="RNase_III"/>
    <property type="match status" value="1"/>
</dbReference>
<dbReference type="SMART" id="SM00535">
    <property type="entry name" value="RIBOc"/>
    <property type="match status" value="1"/>
</dbReference>
<evidence type="ECO:0000313" key="12">
    <source>
        <dbReference type="Proteomes" id="UP000719942"/>
    </source>
</evidence>
<dbReference type="RefSeq" id="WP_219965978.1">
    <property type="nucleotide sequence ID" value="NZ_JAGFNZ010000005.1"/>
</dbReference>
<dbReference type="Proteomes" id="UP000719942">
    <property type="component" value="Unassembled WGS sequence"/>
</dbReference>
<protein>
    <recommendedName>
        <fullName evidence="8">Ribonuclease 3</fullName>
        <ecNumber evidence="8">3.1.26.3</ecNumber>
    </recommendedName>
    <alternativeName>
        <fullName evidence="8">Ribonuclease III</fullName>
        <shortName evidence="8">RNase III</shortName>
    </alternativeName>
</protein>
<dbReference type="PROSITE" id="PS50142">
    <property type="entry name" value="RNASE_3_2"/>
    <property type="match status" value="1"/>
</dbReference>
<evidence type="ECO:0000256" key="1">
    <source>
        <dbReference type="ARBA" id="ARBA00000109"/>
    </source>
</evidence>
<feature type="binding site" evidence="8">
    <location>
        <position position="115"/>
    </location>
    <ligand>
        <name>Mg(2+)</name>
        <dbReference type="ChEBI" id="CHEBI:18420"/>
    </ligand>
</feature>
<dbReference type="PANTHER" id="PTHR11207:SF0">
    <property type="entry name" value="RIBONUCLEASE 3"/>
    <property type="match status" value="1"/>
</dbReference>
<keyword evidence="8" id="KW-0699">rRNA-binding</keyword>
<dbReference type="NCBIfam" id="TIGR02191">
    <property type="entry name" value="RNaseIII"/>
    <property type="match status" value="1"/>
</dbReference>
<dbReference type="EC" id="3.1.26.3" evidence="8"/>
<proteinExistence type="inferred from homology"/>
<accession>A0ABS7DSN0</accession>
<dbReference type="SUPFAM" id="SSF54768">
    <property type="entry name" value="dsRNA-binding domain-like"/>
    <property type="match status" value="1"/>
</dbReference>
<organism evidence="11 12">
    <name type="scientific">Caproiciproducens faecalis</name>
    <dbReference type="NCBI Taxonomy" id="2820301"/>
    <lineage>
        <taxon>Bacteria</taxon>
        <taxon>Bacillati</taxon>
        <taxon>Bacillota</taxon>
        <taxon>Clostridia</taxon>
        <taxon>Eubacteriales</taxon>
        <taxon>Acutalibacteraceae</taxon>
        <taxon>Caproiciproducens</taxon>
    </lineage>
</organism>
<comment type="subunit">
    <text evidence="8">Homodimer.</text>
</comment>